<dbReference type="InterPro" id="IPR036616">
    <property type="entry name" value="Poly(ADP-ribose)pol_reg_dom_sf"/>
</dbReference>
<name>A0A9Q0KMX5_9MAGN</name>
<dbReference type="GO" id="GO:0003950">
    <property type="term" value="F:NAD+ poly-ADP-ribosyltransferase activity"/>
    <property type="evidence" value="ECO:0007669"/>
    <property type="project" value="InterPro"/>
</dbReference>
<comment type="caution">
    <text evidence="1">The sequence shown here is derived from an EMBL/GenBank/DDBJ whole genome shotgun (WGS) entry which is preliminary data.</text>
</comment>
<protein>
    <submittedName>
        <fullName evidence="1">Uncharacterized protein</fullName>
    </submittedName>
</protein>
<dbReference type="EMBL" id="JAMYWD010000004">
    <property type="protein sequence ID" value="KAJ4973116.1"/>
    <property type="molecule type" value="Genomic_DNA"/>
</dbReference>
<gene>
    <name evidence="1" type="ORF">NE237_006290</name>
</gene>
<proteinExistence type="predicted"/>
<accession>A0A9Q0KMX5</accession>
<dbReference type="AlphaFoldDB" id="A0A9Q0KMX5"/>
<sequence>MIISLTSAPATKATFSPSKLASSASLVHAMSMATISMPSTVAIISSSTVSAVGATTNSTPPVSLTASTLINSTSSASITLSISVTLTLSTGSLPSSLAGSMTVSLVAPVGVTMRMPTKVSSFSASIPQPVTEACLIQSTTATMVSASVCPQRTVVIFVRDISQRRTKTRWQKWTANIAATGTHSAPLESEGPGGLRVPYIVVEGHSSNVPSSQASLKTLWSIRFIDLSIRSLVPLLVIHHAICSDFGLTAREFYIVIPHDFGFEKMCEFVIDTPQKLKWKLEMVILFH</sequence>
<keyword evidence="2" id="KW-1185">Reference proteome</keyword>
<evidence type="ECO:0000313" key="2">
    <source>
        <dbReference type="Proteomes" id="UP001141806"/>
    </source>
</evidence>
<dbReference type="Gene3D" id="1.20.142.10">
    <property type="entry name" value="Poly(ADP-ribose) polymerase, regulatory domain"/>
    <property type="match status" value="1"/>
</dbReference>
<dbReference type="OrthoDB" id="5914890at2759"/>
<reference evidence="1" key="1">
    <citation type="journal article" date="2023" name="Plant J.">
        <title>The genome of the king protea, Protea cynaroides.</title>
        <authorList>
            <person name="Chang J."/>
            <person name="Duong T.A."/>
            <person name="Schoeman C."/>
            <person name="Ma X."/>
            <person name="Roodt D."/>
            <person name="Barker N."/>
            <person name="Li Z."/>
            <person name="Van de Peer Y."/>
            <person name="Mizrachi E."/>
        </authorList>
    </citation>
    <scope>NUCLEOTIDE SEQUENCE</scope>
    <source>
        <tissue evidence="1">Young leaves</tissue>
    </source>
</reference>
<dbReference type="Proteomes" id="UP001141806">
    <property type="component" value="Unassembled WGS sequence"/>
</dbReference>
<evidence type="ECO:0000313" key="1">
    <source>
        <dbReference type="EMBL" id="KAJ4973116.1"/>
    </source>
</evidence>
<organism evidence="1 2">
    <name type="scientific">Protea cynaroides</name>
    <dbReference type="NCBI Taxonomy" id="273540"/>
    <lineage>
        <taxon>Eukaryota</taxon>
        <taxon>Viridiplantae</taxon>
        <taxon>Streptophyta</taxon>
        <taxon>Embryophyta</taxon>
        <taxon>Tracheophyta</taxon>
        <taxon>Spermatophyta</taxon>
        <taxon>Magnoliopsida</taxon>
        <taxon>Proteales</taxon>
        <taxon>Proteaceae</taxon>
        <taxon>Protea</taxon>
    </lineage>
</organism>